<proteinExistence type="predicted"/>
<evidence type="ECO:0000256" key="2">
    <source>
        <dbReference type="SAM" id="Phobius"/>
    </source>
</evidence>
<keyword evidence="4" id="KW-1185">Reference proteome</keyword>
<feature type="transmembrane region" description="Helical" evidence="2">
    <location>
        <begin position="295"/>
        <end position="317"/>
    </location>
</feature>
<gene>
    <name evidence="3" type="ORF">GOTRE_060_00720</name>
</gene>
<comment type="caution">
    <text evidence="3">The sequence shown here is derived from an EMBL/GenBank/DDBJ whole genome shotgun (WGS) entry which is preliminary data.</text>
</comment>
<name>A0ABQ0HE45_9ACTN</name>
<feature type="region of interest" description="Disordered" evidence="1">
    <location>
        <begin position="1"/>
        <end position="33"/>
    </location>
</feature>
<reference evidence="3 4" key="1">
    <citation type="submission" date="2012-02" db="EMBL/GenBank/DDBJ databases">
        <title>Whole genome shotgun sequence of Gordonia terrae NBRC 100016.</title>
        <authorList>
            <person name="Takarada H."/>
            <person name="Hosoyama A."/>
            <person name="Tsuchikane K."/>
            <person name="Katsumata H."/>
            <person name="Yamazaki S."/>
            <person name="Fujita N."/>
        </authorList>
    </citation>
    <scope>NUCLEOTIDE SEQUENCE [LARGE SCALE GENOMIC DNA]</scope>
    <source>
        <strain evidence="3 4">NBRC 100016</strain>
    </source>
</reference>
<keyword evidence="2" id="KW-1133">Transmembrane helix</keyword>
<dbReference type="Pfam" id="PF01944">
    <property type="entry name" value="SpoIIM"/>
    <property type="match status" value="1"/>
</dbReference>
<organism evidence="3 4">
    <name type="scientific">Gordonia terrae NBRC 100016</name>
    <dbReference type="NCBI Taxonomy" id="1089454"/>
    <lineage>
        <taxon>Bacteria</taxon>
        <taxon>Bacillati</taxon>
        <taxon>Actinomycetota</taxon>
        <taxon>Actinomycetes</taxon>
        <taxon>Mycobacteriales</taxon>
        <taxon>Gordoniaceae</taxon>
        <taxon>Gordonia</taxon>
    </lineage>
</organism>
<feature type="compositionally biased region" description="Basic and acidic residues" evidence="1">
    <location>
        <begin position="24"/>
        <end position="33"/>
    </location>
</feature>
<feature type="transmembrane region" description="Helical" evidence="2">
    <location>
        <begin position="324"/>
        <end position="344"/>
    </location>
</feature>
<feature type="transmembrane region" description="Helical" evidence="2">
    <location>
        <begin position="247"/>
        <end position="275"/>
    </location>
</feature>
<keyword evidence="2" id="KW-0472">Membrane</keyword>
<feature type="transmembrane region" description="Helical" evidence="2">
    <location>
        <begin position="140"/>
        <end position="161"/>
    </location>
</feature>
<dbReference type="Proteomes" id="UP000004881">
    <property type="component" value="Unassembled WGS sequence"/>
</dbReference>
<feature type="transmembrane region" description="Helical" evidence="2">
    <location>
        <begin position="205"/>
        <end position="226"/>
    </location>
</feature>
<dbReference type="PANTHER" id="PTHR35337:SF1">
    <property type="entry name" value="SLR1478 PROTEIN"/>
    <property type="match status" value="1"/>
</dbReference>
<evidence type="ECO:0000313" key="4">
    <source>
        <dbReference type="Proteomes" id="UP000004881"/>
    </source>
</evidence>
<dbReference type="InterPro" id="IPR002798">
    <property type="entry name" value="SpoIIM-like"/>
</dbReference>
<evidence type="ECO:0000256" key="1">
    <source>
        <dbReference type="SAM" id="MobiDB-lite"/>
    </source>
</evidence>
<sequence>MSHHASPYDAVPGGGIGNTQRGRPLNDTRRRRENAGYAGRVDLDAYVSAHRATWERLDALSRHRRLTGAEADEMIDTYQRVATHLSVIRSTAPDASLVAYLSALLARARGRATGTRVSTPATVIEFFTRSFPAALYRMRWWWLSVMGGSLGAAVIMTWWVLEHPRIESSFASPGEIERLVTNDFENYYSEYEATSFAARVWTNNFWLAALCIALGVFGFPVIWMLYTNILNLVVVASIMIRHGRGDLFFGLILPHGMLELTCLFVAAGVGLRIFWAWVSPGNRTRAAALGEEGRAAVGVALGLVVVLLLCGVIEAFVTPSPLPTWARIGIGVTAWSLFMAYVFVAGRRAYEYGDTGDLDETDRGLTAPTVR</sequence>
<evidence type="ECO:0000313" key="3">
    <source>
        <dbReference type="EMBL" id="GAB44163.1"/>
    </source>
</evidence>
<dbReference type="EMBL" id="BAFD01000060">
    <property type="protein sequence ID" value="GAB44163.1"/>
    <property type="molecule type" value="Genomic_DNA"/>
</dbReference>
<evidence type="ECO:0008006" key="5">
    <source>
        <dbReference type="Google" id="ProtNLM"/>
    </source>
</evidence>
<accession>A0ABQ0HE45</accession>
<protein>
    <recommendedName>
        <fullName evidence="5">Stage II sporulation protein M</fullName>
    </recommendedName>
</protein>
<keyword evidence="2" id="KW-0812">Transmembrane</keyword>
<dbReference type="PANTHER" id="PTHR35337">
    <property type="entry name" value="SLR1478 PROTEIN"/>
    <property type="match status" value="1"/>
</dbReference>